<feature type="non-terminal residue" evidence="1">
    <location>
        <position position="1"/>
    </location>
</feature>
<dbReference type="EMBL" id="BKCJ011480848">
    <property type="protein sequence ID" value="GFD37109.1"/>
    <property type="molecule type" value="Genomic_DNA"/>
</dbReference>
<evidence type="ECO:0000313" key="1">
    <source>
        <dbReference type="EMBL" id="GFD37109.1"/>
    </source>
</evidence>
<sequence>VAGVSLEIAAAVGVEGVGFDGAVQRLGVAQGGVFSAGPVVLGQAVEAERQRVNLLFGIERPALVIDRPVHAAVRCIQKVRHEVRVGPPGHGQVAGLRLVPVSGRKRPQDARVQHRAFGGQAVGLVVVVELAVEAAVLGVGHAGGPVGQDAG</sequence>
<accession>A0A699VS05</accession>
<name>A0A699VS05_TANCI</name>
<reference evidence="1" key="1">
    <citation type="journal article" date="2019" name="Sci. Rep.">
        <title>Draft genome of Tanacetum cinerariifolium, the natural source of mosquito coil.</title>
        <authorList>
            <person name="Yamashiro T."/>
            <person name="Shiraishi A."/>
            <person name="Satake H."/>
            <person name="Nakayama K."/>
        </authorList>
    </citation>
    <scope>NUCLEOTIDE SEQUENCE</scope>
</reference>
<gene>
    <name evidence="1" type="ORF">Tci_909078</name>
</gene>
<protein>
    <submittedName>
        <fullName evidence="1">Uncharacterized protein</fullName>
    </submittedName>
</protein>
<organism evidence="1">
    <name type="scientific">Tanacetum cinerariifolium</name>
    <name type="common">Dalmatian daisy</name>
    <name type="synonym">Chrysanthemum cinerariifolium</name>
    <dbReference type="NCBI Taxonomy" id="118510"/>
    <lineage>
        <taxon>Eukaryota</taxon>
        <taxon>Viridiplantae</taxon>
        <taxon>Streptophyta</taxon>
        <taxon>Embryophyta</taxon>
        <taxon>Tracheophyta</taxon>
        <taxon>Spermatophyta</taxon>
        <taxon>Magnoliopsida</taxon>
        <taxon>eudicotyledons</taxon>
        <taxon>Gunneridae</taxon>
        <taxon>Pentapetalae</taxon>
        <taxon>asterids</taxon>
        <taxon>campanulids</taxon>
        <taxon>Asterales</taxon>
        <taxon>Asteraceae</taxon>
        <taxon>Asteroideae</taxon>
        <taxon>Anthemideae</taxon>
        <taxon>Anthemidinae</taxon>
        <taxon>Tanacetum</taxon>
    </lineage>
</organism>
<proteinExistence type="predicted"/>
<dbReference type="AlphaFoldDB" id="A0A699VS05"/>
<comment type="caution">
    <text evidence="1">The sequence shown here is derived from an EMBL/GenBank/DDBJ whole genome shotgun (WGS) entry which is preliminary data.</text>
</comment>